<evidence type="ECO:0000256" key="7">
    <source>
        <dbReference type="ARBA" id="ARBA00022801"/>
    </source>
</evidence>
<keyword evidence="13" id="KW-1185">Reference proteome</keyword>
<organism evidence="12 13">
    <name type="scientific">Helicobacter didelphidarum</name>
    <dbReference type="NCBI Taxonomy" id="2040648"/>
    <lineage>
        <taxon>Bacteria</taxon>
        <taxon>Pseudomonadati</taxon>
        <taxon>Campylobacterota</taxon>
        <taxon>Epsilonproteobacteria</taxon>
        <taxon>Campylobacterales</taxon>
        <taxon>Helicobacteraceae</taxon>
        <taxon>Helicobacter</taxon>
    </lineage>
</organism>
<dbReference type="SMART" id="SM00487">
    <property type="entry name" value="DEXDc"/>
    <property type="match status" value="1"/>
</dbReference>
<keyword evidence="12" id="KW-0347">Helicase</keyword>
<protein>
    <recommendedName>
        <fullName evidence="10">Type I restriction enzyme endonuclease subunit</fullName>
        <shortName evidence="10">R protein</shortName>
        <ecNumber evidence="10">3.1.21.3</ecNumber>
    </recommendedName>
</protein>
<evidence type="ECO:0000313" key="12">
    <source>
        <dbReference type="EMBL" id="RDU64610.1"/>
    </source>
</evidence>
<evidence type="ECO:0000256" key="2">
    <source>
        <dbReference type="ARBA" id="ARBA00008598"/>
    </source>
</evidence>
<comment type="similarity">
    <text evidence="2 10">Belongs to the HsdR family.</text>
</comment>
<dbReference type="Pfam" id="PF04313">
    <property type="entry name" value="HSDR_N"/>
    <property type="match status" value="1"/>
</dbReference>
<comment type="caution">
    <text evidence="12">The sequence shown here is derived from an EMBL/GenBank/DDBJ whole genome shotgun (WGS) entry which is preliminary data.</text>
</comment>
<dbReference type="OrthoDB" id="9758243at2"/>
<dbReference type="InterPro" id="IPR051268">
    <property type="entry name" value="Type-I_R_enzyme_R_subunit"/>
</dbReference>
<accession>A0A3D8IHQ7</accession>
<proteinExistence type="inferred from homology"/>
<evidence type="ECO:0000256" key="6">
    <source>
        <dbReference type="ARBA" id="ARBA00022759"/>
    </source>
</evidence>
<dbReference type="Gene3D" id="3.40.50.300">
    <property type="entry name" value="P-loop containing nucleotide triphosphate hydrolases"/>
    <property type="match status" value="2"/>
</dbReference>
<dbReference type="GO" id="GO:0003677">
    <property type="term" value="F:DNA binding"/>
    <property type="evidence" value="ECO:0007669"/>
    <property type="project" value="UniProtKB-KW"/>
</dbReference>
<reference evidence="12 13" key="1">
    <citation type="submission" date="2018-04" db="EMBL/GenBank/DDBJ databases">
        <title>Novel Campyloabacter and Helicobacter Species and Strains.</title>
        <authorList>
            <person name="Mannion A.J."/>
            <person name="Shen Z."/>
            <person name="Fox J.G."/>
        </authorList>
    </citation>
    <scope>NUCLEOTIDE SEQUENCE [LARGE SCALE GENOMIC DNA]</scope>
    <source>
        <strain evidence="12 13">MIT 17-337</strain>
    </source>
</reference>
<dbReference type="CDD" id="cd22332">
    <property type="entry name" value="HsdR_N"/>
    <property type="match status" value="1"/>
</dbReference>
<dbReference type="InterPro" id="IPR055180">
    <property type="entry name" value="HsdR_RecA-like_helicase_dom_2"/>
</dbReference>
<dbReference type="InterPro" id="IPR014001">
    <property type="entry name" value="Helicase_ATP-bd"/>
</dbReference>
<dbReference type="InterPro" id="IPR040980">
    <property type="entry name" value="SWI2_SNF2"/>
</dbReference>
<evidence type="ECO:0000256" key="10">
    <source>
        <dbReference type="RuleBase" id="RU364115"/>
    </source>
</evidence>
<comment type="catalytic activity">
    <reaction evidence="1 10">
        <text>Endonucleolytic cleavage of DNA to give random double-stranded fragments with terminal 5'-phosphates, ATP is simultaneously hydrolyzed.</text>
        <dbReference type="EC" id="3.1.21.3"/>
    </reaction>
</comment>
<dbReference type="Pfam" id="PF22679">
    <property type="entry name" value="T1R_D3-like"/>
    <property type="match status" value="1"/>
</dbReference>
<evidence type="ECO:0000256" key="9">
    <source>
        <dbReference type="ARBA" id="ARBA00023125"/>
    </source>
</evidence>
<dbReference type="GO" id="GO:0009035">
    <property type="term" value="F:type I site-specific deoxyribonuclease activity"/>
    <property type="evidence" value="ECO:0007669"/>
    <property type="project" value="UniProtKB-EC"/>
</dbReference>
<evidence type="ECO:0000256" key="5">
    <source>
        <dbReference type="ARBA" id="ARBA00022747"/>
    </source>
</evidence>
<dbReference type="GO" id="GO:0009307">
    <property type="term" value="P:DNA restriction-modification system"/>
    <property type="evidence" value="ECO:0007669"/>
    <property type="project" value="UniProtKB-KW"/>
</dbReference>
<dbReference type="PANTHER" id="PTHR30195">
    <property type="entry name" value="TYPE I SITE-SPECIFIC DEOXYRIBONUCLEASE PROTEIN SUBUNIT M AND R"/>
    <property type="match status" value="1"/>
</dbReference>
<dbReference type="Pfam" id="PF12008">
    <property type="entry name" value="EcoR124_C"/>
    <property type="match status" value="1"/>
</dbReference>
<comment type="function">
    <text evidence="10">Subunit R is required for both nuclease and ATPase activities, but not for modification.</text>
</comment>
<dbReference type="InterPro" id="IPR022625">
    <property type="entry name" value="TypeI_RM_Rsu_C"/>
</dbReference>
<evidence type="ECO:0000256" key="4">
    <source>
        <dbReference type="ARBA" id="ARBA00022741"/>
    </source>
</evidence>
<keyword evidence="5 10" id="KW-0680">Restriction system</keyword>
<gene>
    <name evidence="12" type="ORF">CQA53_07595</name>
</gene>
<dbReference type="PROSITE" id="PS51192">
    <property type="entry name" value="HELICASE_ATP_BIND_1"/>
    <property type="match status" value="1"/>
</dbReference>
<dbReference type="Pfam" id="PF18766">
    <property type="entry name" value="SWI2_SNF2"/>
    <property type="match status" value="1"/>
</dbReference>
<dbReference type="CDD" id="cd18030">
    <property type="entry name" value="DEXHc_RE_I_HsdR"/>
    <property type="match status" value="1"/>
</dbReference>
<keyword evidence="7 10" id="KW-0378">Hydrolase</keyword>
<dbReference type="Gene3D" id="3.90.1570.50">
    <property type="match status" value="2"/>
</dbReference>
<dbReference type="EC" id="3.1.21.3" evidence="10"/>
<evidence type="ECO:0000256" key="1">
    <source>
        <dbReference type="ARBA" id="ARBA00000851"/>
    </source>
</evidence>
<evidence type="ECO:0000259" key="11">
    <source>
        <dbReference type="PROSITE" id="PS51192"/>
    </source>
</evidence>
<comment type="subunit">
    <text evidence="10">The type I restriction/modification system is composed of three polypeptides R, M and S.</text>
</comment>
<dbReference type="Proteomes" id="UP000256379">
    <property type="component" value="Unassembled WGS sequence"/>
</dbReference>
<dbReference type="GO" id="GO:0004386">
    <property type="term" value="F:helicase activity"/>
    <property type="evidence" value="ECO:0007669"/>
    <property type="project" value="UniProtKB-KW"/>
</dbReference>
<keyword evidence="6" id="KW-0255">Endonuclease</keyword>
<sequence>MNELVSQNDNSTIIAHYIPSTRERKGMQSEAELEAEFIKDLQKQGYEYINIDSIHELESNLKAKLEKLNHITFSANEWTRFYKTFIVNPQKSKADKTAMIQTDYYFEVLRRDDGSEKNIKFIDRVDIYKNDLQVISQVKNNEGSFKNRYDVSILVNGLPLVHIELKKRGVNLKEAFNQIKRYNKESFSAGNALFDFVQIFVISNGTLTKYYSNSTRQKAENNRAKNDNFAFTITFSDARNKAILDLVDFTKTFFAKRTLLNILTKYCVFNVDKELLVMRPYQIVASERIVEKINLSHNHKLYGSKESGGYIWHSTGSGKTLTSFKTAQLATKLSFIKKVFFVVDRKDLDYQTMKEYDKFQKGAANSTKNTNELKKCIEDSESKIIITTIQKLSIFVEKYQDSKIFDDEVVFIFDECHRSQFGQMHRQIIKKFKKYYIFGFTGTPIFAENAPKGKFATTKTKNILGEDEIKATQVTTELTFGKQLHSYTILNAIADKNVLPFRVEYHSTMKEKENIDDEQVWGIEQESALNNSERINKIVSYVLEHFNQKTKRNQSYALKYMLHNKMGNEELKSKQVNGFNAIFATSSVEAAKLYYDEFKNQQQNKENPLKIGLIYSYSENPDLDEIDEGAGSKDSKEFLALALNDYNQMFQSNFSLTNFDEYYKDVSNKLKIQELDLLIVVNMFLTGFDSKTINTLWVDKNLKHHGLLQAFSRTNRILNSIKTFGNIVCFRNLEKATNESLKLFGDEQAQNIILLRSFKEYLEGYTDGDGKHIKGYKELANELKDTFDFSTFPLKSDSEKKEFVALFNGILKLENILNAFDEFAENEILSEADKQDYRSHYLTIYDELRSDNEKKPIDDDVVFEIELIKQVEVSVEYILFLLEEYHKEQKSEYKEKIIKSIESSVSLRNKSDLLKEFLAVIEVKKDEEFEVLFKNFISTKYSEELRVMAQKDGLDKEKVNNFLSNAFDIQQFRDFGKDIDDILPPIPLFASSKEEEEANNAKREEIIYELKAFFEKFREFSSIF</sequence>
<keyword evidence="3" id="KW-0540">Nuclease</keyword>
<dbReference type="CDD" id="cd18800">
    <property type="entry name" value="SF2_C_EcoR124I-like"/>
    <property type="match status" value="1"/>
</dbReference>
<evidence type="ECO:0000313" key="13">
    <source>
        <dbReference type="Proteomes" id="UP000256379"/>
    </source>
</evidence>
<dbReference type="AlphaFoldDB" id="A0A3D8IHQ7"/>
<dbReference type="RefSeq" id="WP_115543411.1">
    <property type="nucleotide sequence ID" value="NZ_NXLQ01000018.1"/>
</dbReference>
<dbReference type="PANTHER" id="PTHR30195:SF16">
    <property type="entry name" value="TYPE I RESTRICTION ENZYME ENDONUCLEASE SUBUNIT"/>
    <property type="match status" value="1"/>
</dbReference>
<keyword evidence="8 10" id="KW-0067">ATP-binding</keyword>
<dbReference type="InterPro" id="IPR004473">
    <property type="entry name" value="Restrct_endonuc_typeI_HsdR"/>
</dbReference>
<dbReference type="EMBL" id="NXLQ01000018">
    <property type="protein sequence ID" value="RDU64610.1"/>
    <property type="molecule type" value="Genomic_DNA"/>
</dbReference>
<dbReference type="InterPro" id="IPR027417">
    <property type="entry name" value="P-loop_NTPase"/>
</dbReference>
<dbReference type="NCBIfam" id="TIGR00348">
    <property type="entry name" value="hsdR"/>
    <property type="match status" value="1"/>
</dbReference>
<keyword evidence="9 10" id="KW-0238">DNA-binding</keyword>
<keyword evidence="4 10" id="KW-0547">Nucleotide-binding</keyword>
<name>A0A3D8IHQ7_9HELI</name>
<dbReference type="Gene3D" id="1.20.58.2040">
    <property type="match status" value="1"/>
</dbReference>
<feature type="domain" description="Helicase ATP-binding" evidence="11">
    <location>
        <begin position="300"/>
        <end position="462"/>
    </location>
</feature>
<dbReference type="InterPro" id="IPR007409">
    <property type="entry name" value="Restrct_endonuc_type1_HsdR_N"/>
</dbReference>
<dbReference type="GO" id="GO:0005524">
    <property type="term" value="F:ATP binding"/>
    <property type="evidence" value="ECO:0007669"/>
    <property type="project" value="UniProtKB-KW"/>
</dbReference>
<dbReference type="SUPFAM" id="SSF52540">
    <property type="entry name" value="P-loop containing nucleoside triphosphate hydrolases"/>
    <property type="match status" value="1"/>
</dbReference>
<evidence type="ECO:0000256" key="3">
    <source>
        <dbReference type="ARBA" id="ARBA00022722"/>
    </source>
</evidence>
<evidence type="ECO:0000256" key="8">
    <source>
        <dbReference type="ARBA" id="ARBA00022840"/>
    </source>
</evidence>